<evidence type="ECO:0000313" key="9">
    <source>
        <dbReference type="EMBL" id="NWH04364.1"/>
    </source>
</evidence>
<keyword evidence="6" id="KW-0804">Transcription</keyword>
<dbReference type="InterPro" id="IPR010992">
    <property type="entry name" value="IHF-like_DNA-bd_dom_sf"/>
</dbReference>
<evidence type="ECO:0000256" key="4">
    <source>
        <dbReference type="ARBA" id="ARBA00023015"/>
    </source>
</evidence>
<evidence type="ECO:0000313" key="10">
    <source>
        <dbReference type="Proteomes" id="UP000553343"/>
    </source>
</evidence>
<dbReference type="GO" id="GO:0030527">
    <property type="term" value="F:structural constituent of chromatin"/>
    <property type="evidence" value="ECO:0007669"/>
    <property type="project" value="InterPro"/>
</dbReference>
<dbReference type="GO" id="GO:0005829">
    <property type="term" value="C:cytosol"/>
    <property type="evidence" value="ECO:0007669"/>
    <property type="project" value="TreeGrafter"/>
</dbReference>
<dbReference type="GO" id="GO:0003677">
    <property type="term" value="F:DNA binding"/>
    <property type="evidence" value="ECO:0007669"/>
    <property type="project" value="UniProtKB-KW"/>
</dbReference>
<dbReference type="PRINTS" id="PR01727">
    <property type="entry name" value="DNABINDINGHU"/>
</dbReference>
<keyword evidence="7" id="KW-0233">DNA recombination</keyword>
<evidence type="ECO:0000256" key="1">
    <source>
        <dbReference type="ARBA" id="ARBA00010529"/>
    </source>
</evidence>
<comment type="similarity">
    <text evidence="1 8">Belongs to the bacterial histone-like protein family.</text>
</comment>
<reference evidence="9 10" key="1">
    <citation type="submission" date="2020-06" db="EMBL/GenBank/DDBJ databases">
        <title>High-quality draft genome of sulfate reducer Desulfobacter latus type strain AcrS2 isolated from marine sediment.</title>
        <authorList>
            <person name="Hoppe M."/>
            <person name="Larsen C.K."/>
            <person name="Marshall I.P.G."/>
            <person name="Schramm A."/>
            <person name="Marietou A.G."/>
        </authorList>
    </citation>
    <scope>NUCLEOTIDE SEQUENCE [LARGE SCALE GENOMIC DNA]</scope>
    <source>
        <strain evidence="9 10">AcRS2</strain>
    </source>
</reference>
<dbReference type="AlphaFoldDB" id="A0A850SSI5"/>
<dbReference type="Pfam" id="PF00216">
    <property type="entry name" value="Bac_DNA_binding"/>
    <property type="match status" value="1"/>
</dbReference>
<dbReference type="InterPro" id="IPR000119">
    <property type="entry name" value="Hist_DNA-bd"/>
</dbReference>
<evidence type="ECO:0000256" key="2">
    <source>
        <dbReference type="ARBA" id="ARBA00018329"/>
    </source>
</evidence>
<dbReference type="Proteomes" id="UP000553343">
    <property type="component" value="Unassembled WGS sequence"/>
</dbReference>
<dbReference type="GO" id="GO:0009893">
    <property type="term" value="P:positive regulation of metabolic process"/>
    <property type="evidence" value="ECO:0007669"/>
    <property type="project" value="UniProtKB-ARBA"/>
</dbReference>
<keyword evidence="3" id="KW-0810">Translation regulation</keyword>
<dbReference type="SMART" id="SM00411">
    <property type="entry name" value="BHL"/>
    <property type="match status" value="1"/>
</dbReference>
<evidence type="ECO:0000256" key="3">
    <source>
        <dbReference type="ARBA" id="ARBA00022845"/>
    </source>
</evidence>
<dbReference type="PROSITE" id="PS00045">
    <property type="entry name" value="HISTONE_LIKE"/>
    <property type="match status" value="1"/>
</dbReference>
<dbReference type="EMBL" id="JACADJ010000010">
    <property type="protein sequence ID" value="NWH04364.1"/>
    <property type="molecule type" value="Genomic_DNA"/>
</dbReference>
<protein>
    <recommendedName>
        <fullName evidence="2">Integration host factor subunit alpha</fullName>
    </recommendedName>
</protein>
<keyword evidence="5" id="KW-0238">DNA-binding</keyword>
<accession>A0A850SSI5</accession>
<evidence type="ECO:0000256" key="7">
    <source>
        <dbReference type="ARBA" id="ARBA00023172"/>
    </source>
</evidence>
<sequence length="98" mass="10998">MTCTKSTLIEKISNIFNQNPSQSKEVLETLLEIMKSTLASGEDIMVSGFGKFQVIEKSPRKGRNPATGHAMILKKRRVVTFKCAGKLKNEINELENRD</sequence>
<comment type="caution">
    <text evidence="9">The sequence shown here is derived from an EMBL/GenBank/DDBJ whole genome shotgun (WGS) entry which is preliminary data.</text>
</comment>
<dbReference type="GO" id="GO:0006355">
    <property type="term" value="P:regulation of DNA-templated transcription"/>
    <property type="evidence" value="ECO:0007669"/>
    <property type="project" value="InterPro"/>
</dbReference>
<dbReference type="PANTHER" id="PTHR33175:SF2">
    <property type="entry name" value="INTEGRATION HOST FACTOR SUBUNIT ALPHA"/>
    <property type="match status" value="1"/>
</dbReference>
<evidence type="ECO:0000256" key="8">
    <source>
        <dbReference type="RuleBase" id="RU003939"/>
    </source>
</evidence>
<dbReference type="PANTHER" id="PTHR33175">
    <property type="entry name" value="DNA-BINDING PROTEIN HU"/>
    <property type="match status" value="1"/>
</dbReference>
<dbReference type="SUPFAM" id="SSF47729">
    <property type="entry name" value="IHF-like DNA-binding proteins"/>
    <property type="match status" value="1"/>
</dbReference>
<dbReference type="RefSeq" id="WP_178365817.1">
    <property type="nucleotide sequence ID" value="NZ_JACADJ010000010.1"/>
</dbReference>
<proteinExistence type="inferred from homology"/>
<evidence type="ECO:0000256" key="6">
    <source>
        <dbReference type="ARBA" id="ARBA00023163"/>
    </source>
</evidence>
<dbReference type="InterPro" id="IPR020816">
    <property type="entry name" value="Histone-like_DNA-bd_CS"/>
</dbReference>
<evidence type="ECO:0000256" key="5">
    <source>
        <dbReference type="ARBA" id="ARBA00023125"/>
    </source>
</evidence>
<keyword evidence="10" id="KW-1185">Reference proteome</keyword>
<dbReference type="GO" id="GO:0006417">
    <property type="term" value="P:regulation of translation"/>
    <property type="evidence" value="ECO:0007669"/>
    <property type="project" value="UniProtKB-KW"/>
</dbReference>
<dbReference type="Gene3D" id="4.10.520.10">
    <property type="entry name" value="IHF-like DNA-binding proteins"/>
    <property type="match status" value="1"/>
</dbReference>
<name>A0A850SSI5_9BACT</name>
<dbReference type="GO" id="GO:0006310">
    <property type="term" value="P:DNA recombination"/>
    <property type="evidence" value="ECO:0007669"/>
    <property type="project" value="UniProtKB-KW"/>
</dbReference>
<dbReference type="InterPro" id="IPR005684">
    <property type="entry name" value="IHF_alpha"/>
</dbReference>
<keyword evidence="4" id="KW-0805">Transcription regulation</keyword>
<dbReference type="CDD" id="cd13835">
    <property type="entry name" value="IHF_A"/>
    <property type="match status" value="1"/>
</dbReference>
<gene>
    <name evidence="9" type="ORF">HXW94_05070</name>
</gene>
<organism evidence="9 10">
    <name type="scientific">Desulfobacter latus</name>
    <dbReference type="NCBI Taxonomy" id="2292"/>
    <lineage>
        <taxon>Bacteria</taxon>
        <taxon>Pseudomonadati</taxon>
        <taxon>Thermodesulfobacteriota</taxon>
        <taxon>Desulfobacteria</taxon>
        <taxon>Desulfobacterales</taxon>
        <taxon>Desulfobacteraceae</taxon>
        <taxon>Desulfobacter</taxon>
    </lineage>
</organism>